<accession>A0A8J3MWR7</accession>
<keyword evidence="2" id="KW-1185">Reference proteome</keyword>
<dbReference type="EMBL" id="BNJF01000009">
    <property type="protein sequence ID" value="GHO50635.1"/>
    <property type="molecule type" value="Genomic_DNA"/>
</dbReference>
<evidence type="ECO:0000313" key="2">
    <source>
        <dbReference type="Proteomes" id="UP000612362"/>
    </source>
</evidence>
<protein>
    <submittedName>
        <fullName evidence="1">Uncharacterized protein</fullName>
    </submittedName>
</protein>
<proteinExistence type="predicted"/>
<dbReference type="RefSeq" id="WP_220199621.1">
    <property type="nucleotide sequence ID" value="NZ_BNJF01000009.1"/>
</dbReference>
<sequence>MATSYHTDHTPLTLHIPLPDGRSCILTAEQALSFLAWFHEYSETLSQTLEVWLRNDFPPVNIDEYEETTLSAHCEFPSPESDLDLRLLQPYVLTQYIDDTYYIVDSGQAFMPDDLNEDQSLH</sequence>
<name>A0A8J3MWR7_9CHLR</name>
<reference evidence="1" key="1">
    <citation type="submission" date="2020-10" db="EMBL/GenBank/DDBJ databases">
        <title>Taxonomic study of unclassified bacteria belonging to the class Ktedonobacteria.</title>
        <authorList>
            <person name="Yabe S."/>
            <person name="Wang C.M."/>
            <person name="Zheng Y."/>
            <person name="Sakai Y."/>
            <person name="Cavaletti L."/>
            <person name="Monciardini P."/>
            <person name="Donadio S."/>
        </authorList>
    </citation>
    <scope>NUCLEOTIDE SEQUENCE</scope>
    <source>
        <strain evidence="1">SOSP1-1</strain>
    </source>
</reference>
<dbReference type="AlphaFoldDB" id="A0A8J3MWR7"/>
<comment type="caution">
    <text evidence="1">The sequence shown here is derived from an EMBL/GenBank/DDBJ whole genome shotgun (WGS) entry which is preliminary data.</text>
</comment>
<organism evidence="1 2">
    <name type="scientific">Ktedonospora formicarum</name>
    <dbReference type="NCBI Taxonomy" id="2778364"/>
    <lineage>
        <taxon>Bacteria</taxon>
        <taxon>Bacillati</taxon>
        <taxon>Chloroflexota</taxon>
        <taxon>Ktedonobacteria</taxon>
        <taxon>Ktedonobacterales</taxon>
        <taxon>Ktedonobacteraceae</taxon>
        <taxon>Ktedonospora</taxon>
    </lineage>
</organism>
<gene>
    <name evidence="1" type="ORF">KSX_87980</name>
</gene>
<evidence type="ECO:0000313" key="1">
    <source>
        <dbReference type="EMBL" id="GHO50635.1"/>
    </source>
</evidence>
<dbReference type="Proteomes" id="UP000612362">
    <property type="component" value="Unassembled WGS sequence"/>
</dbReference>